<dbReference type="Proteomes" id="UP000801492">
    <property type="component" value="Unassembled WGS sequence"/>
</dbReference>
<evidence type="ECO:0000313" key="2">
    <source>
        <dbReference type="EMBL" id="KAF2892830.1"/>
    </source>
</evidence>
<reference evidence="2" key="1">
    <citation type="submission" date="2019-08" db="EMBL/GenBank/DDBJ databases">
        <title>The genome of the North American firefly Photinus pyralis.</title>
        <authorList>
            <consortium name="Photinus pyralis genome working group"/>
            <person name="Fallon T.R."/>
            <person name="Sander Lower S.E."/>
            <person name="Weng J.-K."/>
        </authorList>
    </citation>
    <scope>NUCLEOTIDE SEQUENCE</scope>
    <source>
        <strain evidence="2">TRF0915ILg1</strain>
        <tissue evidence="2">Whole body</tissue>
    </source>
</reference>
<proteinExistence type="predicted"/>
<comment type="caution">
    <text evidence="2">The sequence shown here is derived from an EMBL/GenBank/DDBJ whole genome shotgun (WGS) entry which is preliminary data.</text>
</comment>
<dbReference type="OrthoDB" id="7380611at2759"/>
<feature type="region of interest" description="Disordered" evidence="1">
    <location>
        <begin position="30"/>
        <end position="60"/>
    </location>
</feature>
<evidence type="ECO:0000313" key="3">
    <source>
        <dbReference type="Proteomes" id="UP000801492"/>
    </source>
</evidence>
<dbReference type="EMBL" id="VTPC01008438">
    <property type="protein sequence ID" value="KAF2892830.1"/>
    <property type="molecule type" value="Genomic_DNA"/>
</dbReference>
<sequence>MSQKRPSGSEFRTRKRVRKIEAKKLRNSLRKWTQAENSQEDDIRETAATDKTQLDTNDPVSWLPITDPVRCFLVEKRPDQGKGSKNVYLTEGEDTGRKFHTH</sequence>
<organism evidence="2 3">
    <name type="scientific">Ignelater luminosus</name>
    <name type="common">Cucubano</name>
    <name type="synonym">Pyrophorus luminosus</name>
    <dbReference type="NCBI Taxonomy" id="2038154"/>
    <lineage>
        <taxon>Eukaryota</taxon>
        <taxon>Metazoa</taxon>
        <taxon>Ecdysozoa</taxon>
        <taxon>Arthropoda</taxon>
        <taxon>Hexapoda</taxon>
        <taxon>Insecta</taxon>
        <taxon>Pterygota</taxon>
        <taxon>Neoptera</taxon>
        <taxon>Endopterygota</taxon>
        <taxon>Coleoptera</taxon>
        <taxon>Polyphaga</taxon>
        <taxon>Elateriformia</taxon>
        <taxon>Elateroidea</taxon>
        <taxon>Elateridae</taxon>
        <taxon>Agrypninae</taxon>
        <taxon>Pyrophorini</taxon>
        <taxon>Ignelater</taxon>
    </lineage>
</organism>
<evidence type="ECO:0000256" key="1">
    <source>
        <dbReference type="SAM" id="MobiDB-lite"/>
    </source>
</evidence>
<feature type="region of interest" description="Disordered" evidence="1">
    <location>
        <begin position="76"/>
        <end position="102"/>
    </location>
</feature>
<gene>
    <name evidence="2" type="ORF">ILUMI_13339</name>
</gene>
<feature type="non-terminal residue" evidence="2">
    <location>
        <position position="1"/>
    </location>
</feature>
<dbReference type="AlphaFoldDB" id="A0A8K0G5X2"/>
<accession>A0A8K0G5X2</accession>
<feature type="compositionally biased region" description="Polar residues" evidence="1">
    <location>
        <begin position="49"/>
        <end position="59"/>
    </location>
</feature>
<protein>
    <submittedName>
        <fullName evidence="2">Uncharacterized protein</fullName>
    </submittedName>
</protein>
<name>A0A8K0G5X2_IGNLU</name>
<keyword evidence="3" id="KW-1185">Reference proteome</keyword>